<feature type="region of interest" description="Disordered" evidence="1">
    <location>
        <begin position="1"/>
        <end position="47"/>
    </location>
</feature>
<protein>
    <submittedName>
        <fullName evidence="2">Uncharacterized protein</fullName>
    </submittedName>
</protein>
<keyword evidence="3" id="KW-1185">Reference proteome</keyword>
<dbReference type="EMBL" id="DF974459">
    <property type="protein sequence ID" value="GAU48678.1"/>
    <property type="molecule type" value="Genomic_DNA"/>
</dbReference>
<sequence length="56" mass="6199">MLRVASKRLSSLSGRANHTASALLSRNPISPPSSSDHQRRSDPFSIQSEFFLPFRG</sequence>
<name>A0A2Z6NX09_TRISU</name>
<reference evidence="3" key="1">
    <citation type="journal article" date="2017" name="Front. Plant Sci.">
        <title>Climate Clever Clovers: New Paradigm to Reduce the Environmental Footprint of Ruminants by Breeding Low Methanogenic Forages Utilizing Haplotype Variation.</title>
        <authorList>
            <person name="Kaur P."/>
            <person name="Appels R."/>
            <person name="Bayer P.E."/>
            <person name="Keeble-Gagnere G."/>
            <person name="Wang J."/>
            <person name="Hirakawa H."/>
            <person name="Shirasawa K."/>
            <person name="Vercoe P."/>
            <person name="Stefanova K."/>
            <person name="Durmic Z."/>
            <person name="Nichols P."/>
            <person name="Revell C."/>
            <person name="Isobe S.N."/>
            <person name="Edwards D."/>
            <person name="Erskine W."/>
        </authorList>
    </citation>
    <scope>NUCLEOTIDE SEQUENCE [LARGE SCALE GENOMIC DNA]</scope>
    <source>
        <strain evidence="3">cv. Daliak</strain>
    </source>
</reference>
<dbReference type="Proteomes" id="UP000242715">
    <property type="component" value="Unassembled WGS sequence"/>
</dbReference>
<feature type="compositionally biased region" description="Polar residues" evidence="1">
    <location>
        <begin position="8"/>
        <end position="35"/>
    </location>
</feature>
<dbReference type="AlphaFoldDB" id="A0A2Z6NX09"/>
<accession>A0A2Z6NX09</accession>
<evidence type="ECO:0000313" key="3">
    <source>
        <dbReference type="Proteomes" id="UP000242715"/>
    </source>
</evidence>
<evidence type="ECO:0000256" key="1">
    <source>
        <dbReference type="SAM" id="MobiDB-lite"/>
    </source>
</evidence>
<organism evidence="2 3">
    <name type="scientific">Trifolium subterraneum</name>
    <name type="common">Subterranean clover</name>
    <dbReference type="NCBI Taxonomy" id="3900"/>
    <lineage>
        <taxon>Eukaryota</taxon>
        <taxon>Viridiplantae</taxon>
        <taxon>Streptophyta</taxon>
        <taxon>Embryophyta</taxon>
        <taxon>Tracheophyta</taxon>
        <taxon>Spermatophyta</taxon>
        <taxon>Magnoliopsida</taxon>
        <taxon>eudicotyledons</taxon>
        <taxon>Gunneridae</taxon>
        <taxon>Pentapetalae</taxon>
        <taxon>rosids</taxon>
        <taxon>fabids</taxon>
        <taxon>Fabales</taxon>
        <taxon>Fabaceae</taxon>
        <taxon>Papilionoideae</taxon>
        <taxon>50 kb inversion clade</taxon>
        <taxon>NPAAA clade</taxon>
        <taxon>Hologalegina</taxon>
        <taxon>IRL clade</taxon>
        <taxon>Trifolieae</taxon>
        <taxon>Trifolium</taxon>
    </lineage>
</organism>
<evidence type="ECO:0000313" key="2">
    <source>
        <dbReference type="EMBL" id="GAU48678.1"/>
    </source>
</evidence>
<proteinExistence type="predicted"/>
<dbReference type="OrthoDB" id="1637982at2759"/>
<gene>
    <name evidence="2" type="ORF">TSUD_324740</name>
</gene>